<dbReference type="Gene3D" id="1.10.10.60">
    <property type="entry name" value="Homeodomain-like"/>
    <property type="match status" value="2"/>
</dbReference>
<evidence type="ECO:0000313" key="5">
    <source>
        <dbReference type="EMBL" id="SHE71330.1"/>
    </source>
</evidence>
<gene>
    <name evidence="5" type="ORF">SAMN05444362_10216</name>
</gene>
<dbReference type="InterPro" id="IPR009057">
    <property type="entry name" value="Homeodomain-like_sf"/>
</dbReference>
<feature type="domain" description="HTH araC/xylS-type" evidence="4">
    <location>
        <begin position="193"/>
        <end position="291"/>
    </location>
</feature>
<evidence type="ECO:0000259" key="4">
    <source>
        <dbReference type="PROSITE" id="PS01124"/>
    </source>
</evidence>
<dbReference type="STRING" id="1346286.SAMN05444362_10216"/>
<dbReference type="SUPFAM" id="SSF46689">
    <property type="entry name" value="Homeodomain-like"/>
    <property type="match status" value="2"/>
</dbReference>
<name>A0A1M4VR42_9BACT</name>
<sequence>MDSSIHTEYLITSNRDIDWGLTVNSVGFQHIEPGEVYPPLNHPTRYLFNVAKGRILNEYQLLYITQGYGDFTSKSSTKCHVAEGNMFLLFPDEWHTYKPNKLSGWDEYWIGFSGKNMDDRVLSNFFNIQKPILNVGLQNNLVSIYLEAISIAKDQNAGFQQLLSGIVERLLSCAYAYNKLASFEEMKVVKMINKAKLIIQESLYTAISPEEVALKLNMSYSWFRKVFKQYTGFAPMQYINEMKIQKSKDLLTNTDLSNIEIAYKLGFDNPNYFCTLFKNKVKVTPMKYRAITQGRNINAKLNV</sequence>
<dbReference type="InterPro" id="IPR037923">
    <property type="entry name" value="HTH-like"/>
</dbReference>
<dbReference type="PANTHER" id="PTHR43280:SF30">
    <property type="entry name" value="MMSAB OPERON REGULATORY PROTEIN"/>
    <property type="match status" value="1"/>
</dbReference>
<dbReference type="OrthoDB" id="9782911at2"/>
<keyword evidence="2 5" id="KW-0238">DNA-binding</keyword>
<dbReference type="RefSeq" id="WP_062176936.1">
    <property type="nucleotide sequence ID" value="NZ_BBXL01000002.1"/>
</dbReference>
<dbReference type="InterPro" id="IPR003313">
    <property type="entry name" value="AraC-bd"/>
</dbReference>
<proteinExistence type="predicted"/>
<dbReference type="GO" id="GO:0003700">
    <property type="term" value="F:DNA-binding transcription factor activity"/>
    <property type="evidence" value="ECO:0007669"/>
    <property type="project" value="InterPro"/>
</dbReference>
<evidence type="ECO:0000256" key="1">
    <source>
        <dbReference type="ARBA" id="ARBA00023015"/>
    </source>
</evidence>
<dbReference type="SUPFAM" id="SSF51215">
    <property type="entry name" value="Regulatory protein AraC"/>
    <property type="match status" value="1"/>
</dbReference>
<dbReference type="EMBL" id="FQUC01000002">
    <property type="protein sequence ID" value="SHE71330.1"/>
    <property type="molecule type" value="Genomic_DNA"/>
</dbReference>
<keyword evidence="6" id="KW-1185">Reference proteome</keyword>
<dbReference type="InterPro" id="IPR018060">
    <property type="entry name" value="HTH_AraC"/>
</dbReference>
<dbReference type="Pfam" id="PF02311">
    <property type="entry name" value="AraC_binding"/>
    <property type="match status" value="1"/>
</dbReference>
<dbReference type="AlphaFoldDB" id="A0A1M4VR42"/>
<dbReference type="PANTHER" id="PTHR43280">
    <property type="entry name" value="ARAC-FAMILY TRANSCRIPTIONAL REGULATOR"/>
    <property type="match status" value="1"/>
</dbReference>
<reference evidence="6" key="1">
    <citation type="submission" date="2016-11" db="EMBL/GenBank/DDBJ databases">
        <authorList>
            <person name="Varghese N."/>
            <person name="Submissions S."/>
        </authorList>
    </citation>
    <scope>NUCLEOTIDE SEQUENCE [LARGE SCALE GENOMIC DNA]</scope>
    <source>
        <strain evidence="6">DSM 27370</strain>
    </source>
</reference>
<dbReference type="PROSITE" id="PS01124">
    <property type="entry name" value="HTH_ARAC_FAMILY_2"/>
    <property type="match status" value="1"/>
</dbReference>
<dbReference type="Pfam" id="PF12833">
    <property type="entry name" value="HTH_18"/>
    <property type="match status" value="1"/>
</dbReference>
<dbReference type="GO" id="GO:0043565">
    <property type="term" value="F:sequence-specific DNA binding"/>
    <property type="evidence" value="ECO:0007669"/>
    <property type="project" value="InterPro"/>
</dbReference>
<keyword evidence="3" id="KW-0804">Transcription</keyword>
<accession>A0A1M4VR42</accession>
<evidence type="ECO:0000256" key="2">
    <source>
        <dbReference type="ARBA" id="ARBA00023125"/>
    </source>
</evidence>
<organism evidence="5 6">
    <name type="scientific">Dysgonomonas macrotermitis</name>
    <dbReference type="NCBI Taxonomy" id="1346286"/>
    <lineage>
        <taxon>Bacteria</taxon>
        <taxon>Pseudomonadati</taxon>
        <taxon>Bacteroidota</taxon>
        <taxon>Bacteroidia</taxon>
        <taxon>Bacteroidales</taxon>
        <taxon>Dysgonomonadaceae</taxon>
        <taxon>Dysgonomonas</taxon>
    </lineage>
</organism>
<dbReference type="Proteomes" id="UP000184480">
    <property type="component" value="Unassembled WGS sequence"/>
</dbReference>
<protein>
    <submittedName>
        <fullName evidence="5">AraC-type DNA-binding protein</fullName>
    </submittedName>
</protein>
<dbReference type="SMART" id="SM00342">
    <property type="entry name" value="HTH_ARAC"/>
    <property type="match status" value="1"/>
</dbReference>
<evidence type="ECO:0000313" key="6">
    <source>
        <dbReference type="Proteomes" id="UP000184480"/>
    </source>
</evidence>
<keyword evidence="1" id="KW-0805">Transcription regulation</keyword>
<evidence type="ECO:0000256" key="3">
    <source>
        <dbReference type="ARBA" id="ARBA00023163"/>
    </source>
</evidence>